<dbReference type="InterPro" id="IPR029058">
    <property type="entry name" value="AB_hydrolase_fold"/>
</dbReference>
<dbReference type="Pfam" id="PF07859">
    <property type="entry name" value="Abhydrolase_3"/>
    <property type="match status" value="1"/>
</dbReference>
<evidence type="ECO:0000313" key="3">
    <source>
        <dbReference type="EMBL" id="RHZ93842.1"/>
    </source>
</evidence>
<protein>
    <submittedName>
        <fullName evidence="3">Alpha/beta hydrolase</fullName>
    </submittedName>
</protein>
<dbReference type="InterPro" id="IPR050300">
    <property type="entry name" value="GDXG_lipolytic_enzyme"/>
</dbReference>
<sequence>MLEADYHDLLDPETWQFIRDSARHFPPDSDRLPLAEQRALHTGLCRAFRAPLPPDVRLTDRTFGTRPCRLYEPAAPAGTVLFLHGGGFVLGGLDAFDDLCAEIAAGTGLRTVAVDYRLAPEYPHPAAFHDALRAAQAVAQAFPGPLVLMGEDAGGALAASVAHALRGRRALAGQVLVCPMLGGALDRGSALTHATAPMLSRQDVLRMGALRHGGREPAADPTADALRDTDFRGLPPTLIVTAQCDPLTDDGRAYRDAIRAAAGRARWIEEPGLVHGFLRARHRVPRAAASFARILQATSAMAHDRFAAARPG</sequence>
<dbReference type="AlphaFoldDB" id="A0AAX1UJ30"/>
<feature type="domain" description="Alpha/beta hydrolase fold-3" evidence="2">
    <location>
        <begin position="80"/>
        <end position="278"/>
    </location>
</feature>
<dbReference type="PANTHER" id="PTHR48081:SF8">
    <property type="entry name" value="ALPHA_BETA HYDROLASE FOLD-3 DOMAIN-CONTAINING PROTEIN-RELATED"/>
    <property type="match status" value="1"/>
</dbReference>
<dbReference type="Proteomes" id="UP000266305">
    <property type="component" value="Unassembled WGS sequence"/>
</dbReference>
<evidence type="ECO:0000259" key="2">
    <source>
        <dbReference type="Pfam" id="PF07859"/>
    </source>
</evidence>
<accession>A0AAX1UJ30</accession>
<dbReference type="SUPFAM" id="SSF53474">
    <property type="entry name" value="alpha/beta-Hydrolases"/>
    <property type="match status" value="1"/>
</dbReference>
<dbReference type="EMBL" id="QWGP01000015">
    <property type="protein sequence ID" value="RHZ93842.1"/>
    <property type="molecule type" value="Genomic_DNA"/>
</dbReference>
<proteinExistence type="predicted"/>
<organism evidence="3 4">
    <name type="scientific">Cereibacter sphaeroides</name>
    <name type="common">Rhodobacter sphaeroides</name>
    <dbReference type="NCBI Taxonomy" id="1063"/>
    <lineage>
        <taxon>Bacteria</taxon>
        <taxon>Pseudomonadati</taxon>
        <taxon>Pseudomonadota</taxon>
        <taxon>Alphaproteobacteria</taxon>
        <taxon>Rhodobacterales</taxon>
        <taxon>Paracoccaceae</taxon>
        <taxon>Cereibacter</taxon>
    </lineage>
</organism>
<gene>
    <name evidence="3" type="ORF">D1114_13525</name>
</gene>
<dbReference type="GO" id="GO:0016787">
    <property type="term" value="F:hydrolase activity"/>
    <property type="evidence" value="ECO:0007669"/>
    <property type="project" value="UniProtKB-KW"/>
</dbReference>
<dbReference type="InterPro" id="IPR013094">
    <property type="entry name" value="AB_hydrolase_3"/>
</dbReference>
<reference evidence="3 4" key="1">
    <citation type="submission" date="2018-08" db="EMBL/GenBank/DDBJ databases">
        <title>Draft genome sequence of Rhodobacter sphaeroides FY.</title>
        <authorList>
            <person name="Rayyan A."/>
            <person name="Meyer T.E."/>
            <person name="Kyndt J.A."/>
        </authorList>
    </citation>
    <scope>NUCLEOTIDE SEQUENCE [LARGE SCALE GENOMIC DNA]</scope>
    <source>
        <strain evidence="3 4">FY</strain>
    </source>
</reference>
<dbReference type="PANTHER" id="PTHR48081">
    <property type="entry name" value="AB HYDROLASE SUPERFAMILY PROTEIN C4A8.06C"/>
    <property type="match status" value="1"/>
</dbReference>
<keyword evidence="1 3" id="KW-0378">Hydrolase</keyword>
<evidence type="ECO:0000256" key="1">
    <source>
        <dbReference type="ARBA" id="ARBA00022801"/>
    </source>
</evidence>
<comment type="caution">
    <text evidence="3">The sequence shown here is derived from an EMBL/GenBank/DDBJ whole genome shotgun (WGS) entry which is preliminary data.</text>
</comment>
<name>A0AAX1UJ30_CERSP</name>
<evidence type="ECO:0000313" key="4">
    <source>
        <dbReference type="Proteomes" id="UP000266305"/>
    </source>
</evidence>
<dbReference type="RefSeq" id="WP_119000471.1">
    <property type="nucleotide sequence ID" value="NZ_QWGP01000015.1"/>
</dbReference>
<dbReference type="Gene3D" id="3.40.50.1820">
    <property type="entry name" value="alpha/beta hydrolase"/>
    <property type="match status" value="1"/>
</dbReference>